<sequence length="127" mass="14906">MGCKHELTKERDEKLSEIARTFKSKVIKPSEKLEKEKELKTELCQAKSDLENRTAELRTKAGNLQSAQEDITKLDQQLKEQRVNLLRFFMLDEKAMEYKDVLNAYLNKVQQDFDQQLLSIDRLATEN</sequence>
<gene>
    <name evidence="2" type="ORF">PMEA_00011655</name>
</gene>
<keyword evidence="1" id="KW-0175">Coiled coil</keyword>
<organism evidence="2 3">
    <name type="scientific">Pocillopora meandrina</name>
    <dbReference type="NCBI Taxonomy" id="46732"/>
    <lineage>
        <taxon>Eukaryota</taxon>
        <taxon>Metazoa</taxon>
        <taxon>Cnidaria</taxon>
        <taxon>Anthozoa</taxon>
        <taxon>Hexacorallia</taxon>
        <taxon>Scleractinia</taxon>
        <taxon>Astrocoeniina</taxon>
        <taxon>Pocilloporidae</taxon>
        <taxon>Pocillopora</taxon>
    </lineage>
</organism>
<dbReference type="AlphaFoldDB" id="A0AAU9WSR7"/>
<evidence type="ECO:0008006" key="4">
    <source>
        <dbReference type="Google" id="ProtNLM"/>
    </source>
</evidence>
<accession>A0AAU9WSR7</accession>
<feature type="non-terminal residue" evidence="2">
    <location>
        <position position="127"/>
    </location>
</feature>
<protein>
    <recommendedName>
        <fullName evidence="4">Nuf2 DHR10-like domain-containing protein</fullName>
    </recommendedName>
</protein>
<proteinExistence type="predicted"/>
<evidence type="ECO:0000313" key="2">
    <source>
        <dbReference type="EMBL" id="CAH3123992.1"/>
    </source>
</evidence>
<evidence type="ECO:0000313" key="3">
    <source>
        <dbReference type="Proteomes" id="UP001159428"/>
    </source>
</evidence>
<dbReference type="EMBL" id="CALNXJ010000020">
    <property type="protein sequence ID" value="CAH3123992.1"/>
    <property type="molecule type" value="Genomic_DNA"/>
</dbReference>
<dbReference type="Proteomes" id="UP001159428">
    <property type="component" value="Unassembled WGS sequence"/>
</dbReference>
<comment type="caution">
    <text evidence="2">The sequence shown here is derived from an EMBL/GenBank/DDBJ whole genome shotgun (WGS) entry which is preliminary data.</text>
</comment>
<keyword evidence="3" id="KW-1185">Reference proteome</keyword>
<feature type="coiled-coil region" evidence="1">
    <location>
        <begin position="33"/>
        <end position="84"/>
    </location>
</feature>
<evidence type="ECO:0000256" key="1">
    <source>
        <dbReference type="SAM" id="Coils"/>
    </source>
</evidence>
<reference evidence="2 3" key="1">
    <citation type="submission" date="2022-05" db="EMBL/GenBank/DDBJ databases">
        <authorList>
            <consortium name="Genoscope - CEA"/>
            <person name="William W."/>
        </authorList>
    </citation>
    <scope>NUCLEOTIDE SEQUENCE [LARGE SCALE GENOMIC DNA]</scope>
</reference>
<name>A0AAU9WSR7_9CNID</name>